<dbReference type="Proteomes" id="UP000289437">
    <property type="component" value="Unassembled WGS sequence"/>
</dbReference>
<evidence type="ECO:0000256" key="2">
    <source>
        <dbReference type="ARBA" id="ARBA00023043"/>
    </source>
</evidence>
<dbReference type="InterPro" id="IPR002110">
    <property type="entry name" value="Ankyrin_rpt"/>
</dbReference>
<protein>
    <submittedName>
        <fullName evidence="4">Ankyrin 1</fullName>
    </submittedName>
</protein>
<dbReference type="OrthoDB" id="127805at2"/>
<keyword evidence="2 3" id="KW-0040">ANK repeat</keyword>
<gene>
    <name evidence="4" type="ORF">GRAN_4451</name>
</gene>
<dbReference type="PROSITE" id="PS50297">
    <property type="entry name" value="ANK_REP_REGION"/>
    <property type="match status" value="1"/>
</dbReference>
<dbReference type="SUPFAM" id="SSF48403">
    <property type="entry name" value="Ankyrin repeat"/>
    <property type="match status" value="2"/>
</dbReference>
<dbReference type="Pfam" id="PF12796">
    <property type="entry name" value="Ank_2"/>
    <property type="match status" value="2"/>
</dbReference>
<dbReference type="InterPro" id="IPR050889">
    <property type="entry name" value="Dendritic_Spine_Reg/Scaffold"/>
</dbReference>
<dbReference type="SMART" id="SM00248">
    <property type="entry name" value="ANK"/>
    <property type="match status" value="6"/>
</dbReference>
<feature type="repeat" description="ANK" evidence="3">
    <location>
        <begin position="410"/>
        <end position="442"/>
    </location>
</feature>
<evidence type="ECO:0000313" key="4">
    <source>
        <dbReference type="EMBL" id="RXH55347.1"/>
    </source>
</evidence>
<dbReference type="EMBL" id="RDSM01000003">
    <property type="protein sequence ID" value="RXH55347.1"/>
    <property type="molecule type" value="Genomic_DNA"/>
</dbReference>
<dbReference type="AlphaFoldDB" id="A0A4Q0SX03"/>
<name>A0A4Q0SX03_9BACT</name>
<comment type="caution">
    <text evidence="4">The sequence shown here is derived from an EMBL/GenBank/DDBJ whole genome shotgun (WGS) entry which is preliminary data.</text>
</comment>
<evidence type="ECO:0000256" key="3">
    <source>
        <dbReference type="PROSITE-ProRule" id="PRU00023"/>
    </source>
</evidence>
<reference evidence="4 5" key="1">
    <citation type="submission" date="2018-11" db="EMBL/GenBank/DDBJ databases">
        <authorList>
            <person name="Mardanov A.V."/>
            <person name="Ravin N.V."/>
            <person name="Dedysh S.N."/>
        </authorList>
    </citation>
    <scope>NUCLEOTIDE SEQUENCE [LARGE SCALE GENOMIC DNA]</scope>
    <source>
        <strain evidence="4 5">AF10</strain>
    </source>
</reference>
<dbReference type="PANTHER" id="PTHR24166">
    <property type="entry name" value="ROLLING PEBBLES, ISOFORM B"/>
    <property type="match status" value="1"/>
</dbReference>
<keyword evidence="5" id="KW-1185">Reference proteome</keyword>
<sequence length="507" mass="54925">MPIRELPARPDLEHLKKQARDLLRGVHASEPEALGRFAAFSVGSTLKLADALHVVAREYGFHTWAALKLHVEMASAEPFQALGAAVKAGDAVAVREVLTRHASLRARINEPLPNYGFGEQAIVAAANKQNRAVIEVLVEFGADVHVRTQWWAGGFGVLDYANPELSAYLIERGATVDLHAAARLGMVDRVRELLTADPALVRARGGDGQFPLHYAATVEIAAMLLDAGAEIDGRDIDHESTAVQYMVSAKPYRHEVARFLIARGAKADIFVAAAIGDLGLAEQILDDDPDTSRMTVSDRYFPKENPESGGAIYIFGFGWTRTPHMIANQFGHADVFALLMQRSPVWLRLINAAEVGDESAFQRIFAGHPEVMKKLSLNARRIIGVATRNSTGAMHLLLGAGWPATPAMETGQTALHFAAFHGNAEMVRNLLEHGAEVNVFESEHGGSPLAWTLYGSVHGWYRDGGDYPAVVKMLLAAGAKVPESEQPLTGTEEVLEIVREHAARAGG</sequence>
<dbReference type="RefSeq" id="WP_128914982.1">
    <property type="nucleotide sequence ID" value="NZ_RDSM01000003.1"/>
</dbReference>
<accession>A0A4Q0SX03</accession>
<feature type="repeat" description="ANK" evidence="3">
    <location>
        <begin position="117"/>
        <end position="149"/>
    </location>
</feature>
<dbReference type="PANTHER" id="PTHR24166:SF48">
    <property type="entry name" value="PROTEIN VAPYRIN"/>
    <property type="match status" value="1"/>
</dbReference>
<dbReference type="PRINTS" id="PR01415">
    <property type="entry name" value="ANKYRIN"/>
</dbReference>
<dbReference type="Gene3D" id="1.25.40.20">
    <property type="entry name" value="Ankyrin repeat-containing domain"/>
    <property type="match status" value="3"/>
</dbReference>
<evidence type="ECO:0000256" key="1">
    <source>
        <dbReference type="ARBA" id="ARBA00022737"/>
    </source>
</evidence>
<proteinExistence type="predicted"/>
<keyword evidence="1" id="KW-0677">Repeat</keyword>
<dbReference type="PROSITE" id="PS50088">
    <property type="entry name" value="ANK_REPEAT"/>
    <property type="match status" value="2"/>
</dbReference>
<evidence type="ECO:0000313" key="5">
    <source>
        <dbReference type="Proteomes" id="UP000289437"/>
    </source>
</evidence>
<organism evidence="4 5">
    <name type="scientific">Granulicella sibirica</name>
    <dbReference type="NCBI Taxonomy" id="2479048"/>
    <lineage>
        <taxon>Bacteria</taxon>
        <taxon>Pseudomonadati</taxon>
        <taxon>Acidobacteriota</taxon>
        <taxon>Terriglobia</taxon>
        <taxon>Terriglobales</taxon>
        <taxon>Acidobacteriaceae</taxon>
        <taxon>Granulicella</taxon>
    </lineage>
</organism>
<dbReference type="InterPro" id="IPR036770">
    <property type="entry name" value="Ankyrin_rpt-contain_sf"/>
</dbReference>
<reference evidence="5" key="2">
    <citation type="submission" date="2019-02" db="EMBL/GenBank/DDBJ databases">
        <title>Granulicella sibirica sp. nov., a psychrotolerant acidobacterium isolated from an organic soil layer in forested tundra, West Siberia.</title>
        <authorList>
            <person name="Oshkin I.Y."/>
            <person name="Kulichevskaya I.S."/>
            <person name="Rijpstra W.I.C."/>
            <person name="Sinninghe Damste J.S."/>
            <person name="Rakitin A.L."/>
            <person name="Ravin N.V."/>
            <person name="Dedysh S.N."/>
        </authorList>
    </citation>
    <scope>NUCLEOTIDE SEQUENCE [LARGE SCALE GENOMIC DNA]</scope>
    <source>
        <strain evidence="5">AF10</strain>
    </source>
</reference>